<reference evidence="1" key="1">
    <citation type="submission" date="2021-03" db="EMBL/GenBank/DDBJ databases">
        <authorList>
            <consortium name="DOE Joint Genome Institute"/>
            <person name="Ahrendt S."/>
            <person name="Looney B.P."/>
            <person name="Miyauchi S."/>
            <person name="Morin E."/>
            <person name="Drula E."/>
            <person name="Courty P.E."/>
            <person name="Chicoki N."/>
            <person name="Fauchery L."/>
            <person name="Kohler A."/>
            <person name="Kuo A."/>
            <person name="Labutti K."/>
            <person name="Pangilinan J."/>
            <person name="Lipzen A."/>
            <person name="Riley R."/>
            <person name="Andreopoulos W."/>
            <person name="He G."/>
            <person name="Johnson J."/>
            <person name="Barry K.W."/>
            <person name="Grigoriev I.V."/>
            <person name="Nagy L."/>
            <person name="Hibbett D."/>
            <person name="Henrissat B."/>
            <person name="Matheny P.B."/>
            <person name="Labbe J."/>
            <person name="Martin F."/>
        </authorList>
    </citation>
    <scope>NUCLEOTIDE SEQUENCE</scope>
    <source>
        <strain evidence="1">HHB10654</strain>
    </source>
</reference>
<proteinExistence type="predicted"/>
<comment type="caution">
    <text evidence="1">The sequence shown here is derived from an EMBL/GenBank/DDBJ whole genome shotgun (WGS) entry which is preliminary data.</text>
</comment>
<sequence>MRLTSLISTSLALVAFLVQAAPLPSNEERGLLSTIEGDVEQVLGSASCPAYAAADAVDISSRDIELLEKRAKEEFWFRFEQPSVLTAGNNILQLTPRAGTKDFDDQAYKWISSDASKVTRGSLKGSVPVIYVLPAGTRDTINAAAKKFEETSAAQEATDFVTKDNEPGDIGINGIAKNAADVLPLDDFRSKIIRTVIKQTSAKAGGKTTFTTITKGKASNTATKSDQKVLSPFC</sequence>
<name>A0ACB8TD14_9AGAM</name>
<accession>A0ACB8TD14</accession>
<dbReference type="EMBL" id="MU277193">
    <property type="protein sequence ID" value="KAI0066239.1"/>
    <property type="molecule type" value="Genomic_DNA"/>
</dbReference>
<dbReference type="Proteomes" id="UP000814140">
    <property type="component" value="Unassembled WGS sequence"/>
</dbReference>
<keyword evidence="2" id="KW-1185">Reference proteome</keyword>
<evidence type="ECO:0000313" key="2">
    <source>
        <dbReference type="Proteomes" id="UP000814140"/>
    </source>
</evidence>
<evidence type="ECO:0000313" key="1">
    <source>
        <dbReference type="EMBL" id="KAI0066239.1"/>
    </source>
</evidence>
<organism evidence="1 2">
    <name type="scientific">Artomyces pyxidatus</name>
    <dbReference type="NCBI Taxonomy" id="48021"/>
    <lineage>
        <taxon>Eukaryota</taxon>
        <taxon>Fungi</taxon>
        <taxon>Dikarya</taxon>
        <taxon>Basidiomycota</taxon>
        <taxon>Agaricomycotina</taxon>
        <taxon>Agaricomycetes</taxon>
        <taxon>Russulales</taxon>
        <taxon>Auriscalpiaceae</taxon>
        <taxon>Artomyces</taxon>
    </lineage>
</organism>
<reference evidence="1" key="2">
    <citation type="journal article" date="2022" name="New Phytol.">
        <title>Evolutionary transition to the ectomycorrhizal habit in the genomes of a hyperdiverse lineage of mushroom-forming fungi.</title>
        <authorList>
            <person name="Looney B."/>
            <person name="Miyauchi S."/>
            <person name="Morin E."/>
            <person name="Drula E."/>
            <person name="Courty P.E."/>
            <person name="Kohler A."/>
            <person name="Kuo A."/>
            <person name="LaButti K."/>
            <person name="Pangilinan J."/>
            <person name="Lipzen A."/>
            <person name="Riley R."/>
            <person name="Andreopoulos W."/>
            <person name="He G."/>
            <person name="Johnson J."/>
            <person name="Nolan M."/>
            <person name="Tritt A."/>
            <person name="Barry K.W."/>
            <person name="Grigoriev I.V."/>
            <person name="Nagy L.G."/>
            <person name="Hibbett D."/>
            <person name="Henrissat B."/>
            <person name="Matheny P.B."/>
            <person name="Labbe J."/>
            <person name="Martin F.M."/>
        </authorList>
    </citation>
    <scope>NUCLEOTIDE SEQUENCE</scope>
    <source>
        <strain evidence="1">HHB10654</strain>
    </source>
</reference>
<protein>
    <submittedName>
        <fullName evidence="1">Uncharacterized protein</fullName>
    </submittedName>
</protein>
<gene>
    <name evidence="1" type="ORF">BV25DRAFT_1897724</name>
</gene>